<evidence type="ECO:0000256" key="6">
    <source>
        <dbReference type="ARBA" id="ARBA00022759"/>
    </source>
</evidence>
<evidence type="ECO:0000256" key="8">
    <source>
        <dbReference type="ARBA" id="ARBA00022918"/>
    </source>
</evidence>
<dbReference type="EMBL" id="GEZM01099479">
    <property type="protein sequence ID" value="JAV53309.1"/>
    <property type="molecule type" value="Transcribed_RNA"/>
</dbReference>
<evidence type="ECO:0000313" key="11">
    <source>
        <dbReference type="EMBL" id="JAV53309.1"/>
    </source>
</evidence>
<evidence type="ECO:0000256" key="5">
    <source>
        <dbReference type="ARBA" id="ARBA00022722"/>
    </source>
</evidence>
<dbReference type="SUPFAM" id="SSF56672">
    <property type="entry name" value="DNA/RNA polymerases"/>
    <property type="match status" value="1"/>
</dbReference>
<dbReference type="InterPro" id="IPR050951">
    <property type="entry name" value="Retrovirus_Pol_polyprotein"/>
</dbReference>
<dbReference type="InterPro" id="IPR012337">
    <property type="entry name" value="RNaseH-like_sf"/>
</dbReference>
<dbReference type="FunFam" id="3.10.20.370:FF:000001">
    <property type="entry name" value="Retrovirus-related Pol polyprotein from transposon 17.6-like protein"/>
    <property type="match status" value="1"/>
</dbReference>
<dbReference type="PROSITE" id="PS00141">
    <property type="entry name" value="ASP_PROTEASE"/>
    <property type="match status" value="1"/>
</dbReference>
<feature type="domain" description="Reverse transcriptase" evidence="9">
    <location>
        <begin position="251"/>
        <end position="431"/>
    </location>
</feature>
<dbReference type="GO" id="GO:0003964">
    <property type="term" value="F:RNA-directed DNA polymerase activity"/>
    <property type="evidence" value="ECO:0007669"/>
    <property type="project" value="UniProtKB-KW"/>
</dbReference>
<feature type="domain" description="Integrase catalytic" evidence="10">
    <location>
        <begin position="786"/>
        <end position="944"/>
    </location>
</feature>
<dbReference type="InterPro" id="IPR043128">
    <property type="entry name" value="Rev_trsase/Diguanyl_cyclase"/>
</dbReference>
<evidence type="ECO:0000259" key="10">
    <source>
        <dbReference type="PROSITE" id="PS50994"/>
    </source>
</evidence>
<keyword evidence="2" id="KW-0645">Protease</keyword>
<dbReference type="GO" id="GO:0006508">
    <property type="term" value="P:proteolysis"/>
    <property type="evidence" value="ECO:0007669"/>
    <property type="project" value="UniProtKB-KW"/>
</dbReference>
<dbReference type="Gene3D" id="3.30.70.270">
    <property type="match status" value="2"/>
</dbReference>
<dbReference type="EC" id="2.7.7.49" evidence="1"/>
<dbReference type="Pfam" id="PF00665">
    <property type="entry name" value="rve"/>
    <property type="match status" value="1"/>
</dbReference>
<reference evidence="11" key="1">
    <citation type="journal article" date="2016" name="Sci. Rep.">
        <title>Molecular characterization of firefly nuptial gifts: a multi-omics approach sheds light on postcopulatory sexual selection.</title>
        <authorList>
            <person name="Al-Wathiqui N."/>
            <person name="Fallon T.R."/>
            <person name="South A."/>
            <person name="Weng J.K."/>
            <person name="Lewis S.M."/>
        </authorList>
    </citation>
    <scope>NUCLEOTIDE SEQUENCE</scope>
</reference>
<evidence type="ECO:0000256" key="2">
    <source>
        <dbReference type="ARBA" id="ARBA00022670"/>
    </source>
</evidence>
<dbReference type="InterPro" id="IPR036397">
    <property type="entry name" value="RNaseH_sf"/>
</dbReference>
<dbReference type="CDD" id="cd00303">
    <property type="entry name" value="retropepsin_like"/>
    <property type="match status" value="1"/>
</dbReference>
<dbReference type="FunFam" id="3.10.10.10:FF:000007">
    <property type="entry name" value="Retrovirus-related Pol polyprotein from transposon 17.6-like Protein"/>
    <property type="match status" value="1"/>
</dbReference>
<dbReference type="SUPFAM" id="SSF53098">
    <property type="entry name" value="Ribonuclease H-like"/>
    <property type="match status" value="1"/>
</dbReference>
<keyword evidence="5" id="KW-0540">Nuclease</keyword>
<dbReference type="SUPFAM" id="SSF50630">
    <property type="entry name" value="Acid proteases"/>
    <property type="match status" value="1"/>
</dbReference>
<dbReference type="InterPro" id="IPR041373">
    <property type="entry name" value="RT_RNaseH"/>
</dbReference>
<keyword evidence="7" id="KW-0378">Hydrolase</keyword>
<dbReference type="CDD" id="cd01647">
    <property type="entry name" value="RT_LTR"/>
    <property type="match status" value="1"/>
</dbReference>
<keyword evidence="3" id="KW-0808">Transferase</keyword>
<dbReference type="GO" id="GO:0003676">
    <property type="term" value="F:nucleic acid binding"/>
    <property type="evidence" value="ECO:0007669"/>
    <property type="project" value="InterPro"/>
</dbReference>
<dbReference type="Pfam" id="PF17917">
    <property type="entry name" value="RT_RNaseH"/>
    <property type="match status" value="1"/>
</dbReference>
<dbReference type="Pfam" id="PF00078">
    <property type="entry name" value="RVT_1"/>
    <property type="match status" value="1"/>
</dbReference>
<dbReference type="GO" id="GO:0015074">
    <property type="term" value="P:DNA integration"/>
    <property type="evidence" value="ECO:0007669"/>
    <property type="project" value="InterPro"/>
</dbReference>
<name>A0A1Y1JVH7_PHOPY</name>
<dbReference type="PROSITE" id="PS50878">
    <property type="entry name" value="RT_POL"/>
    <property type="match status" value="1"/>
</dbReference>
<keyword evidence="6" id="KW-0255">Endonuclease</keyword>
<dbReference type="InterPro" id="IPR001584">
    <property type="entry name" value="Integrase_cat-core"/>
</dbReference>
<keyword evidence="8" id="KW-0695">RNA-directed DNA polymerase</keyword>
<dbReference type="GO" id="GO:0004190">
    <property type="term" value="F:aspartic-type endopeptidase activity"/>
    <property type="evidence" value="ECO:0007669"/>
    <property type="project" value="InterPro"/>
</dbReference>
<dbReference type="Gene3D" id="1.10.340.70">
    <property type="match status" value="1"/>
</dbReference>
<dbReference type="Gene3D" id="3.30.420.10">
    <property type="entry name" value="Ribonuclease H-like superfamily/Ribonuclease H"/>
    <property type="match status" value="1"/>
</dbReference>
<evidence type="ECO:0000256" key="1">
    <source>
        <dbReference type="ARBA" id="ARBA00012493"/>
    </source>
</evidence>
<dbReference type="InterPro" id="IPR041588">
    <property type="entry name" value="Integrase_H2C2"/>
</dbReference>
<dbReference type="Gene3D" id="3.10.10.10">
    <property type="entry name" value="HIV Type 1 Reverse Transcriptase, subunit A, domain 1"/>
    <property type="match status" value="1"/>
</dbReference>
<evidence type="ECO:0000256" key="3">
    <source>
        <dbReference type="ARBA" id="ARBA00022679"/>
    </source>
</evidence>
<proteinExistence type="predicted"/>
<protein>
    <recommendedName>
        <fullName evidence="1">RNA-directed DNA polymerase</fullName>
        <ecNumber evidence="1">2.7.7.49</ecNumber>
    </recommendedName>
</protein>
<sequence length="1073" mass="124099">MWNHWGYYSFMYILFGKRTTKRSLGCREVSEVPTTKFLKSSSKPKLDFLLQHVNNDLRPYVKLTILNLPLIGLLDSGASRSFINQDLCFKLQQLNLKFVEQLTSCTVANSVDAQSIGYIIAPLTLKDRTVILNLLVMPSLTTDLILGIDFWDRMGIIPNVSDDCWHFVATTPTTVPSLAIIDQPHLTAEQQKSLAILLDQKFEAMGTQLGVTTVGKHEIRLVEGATPLKQRYYPVNPIKQKIINTCIDEMLRDHVIEPSNSPWASPVCLIPKKDNTYRFCVDYRKLNSLTVKDSFPLPYISTILDQLRDARYLSSLDIKAAYWQVEVTESSRPYTAFTVPGRGLFQFRRMPFGLTNAPATFQRIIDTVLGPELQPNVLVYLDDVIIVSQDFDSHLRILQTVFDKLRAAGFILNKDKCHFCRSELKYLGYVVDAHGLHPDPDKVKAILNITSPTNLQEVRRFLGTCSWYRRFIPEFSTIVSPLTRLLKKDVKFDWTSECEEAFVQLKQLLATAPILHCPDFTKSFILQTDASAYGLGAVLTQTFPDGERVICYLSRSLSHAERNYSTTERECLAVIWGVEQLRHYLEGVSFTVVTDHHSLLWLHSLKDPQGRLARWALRLQPYTFTLVHRKGKDNVVPDLLSRTVPIVDAITPSDETVNPEEFRNSTDPWYRGMFDRLELHPQKYPGWNTRNGLLYKYVQTASDTRDYEKWKLVVPNNFRRAIIRECHNNVTSGHFGVYKTFWRIHQRYYWPRMLLDTKRFIRRCSTCAEQKPEQLRPAGLMGSHPRIYEPWQMISLDFIGPLPRSTQGRTHLLVVSDYLSKFVLLFPVRTANAQTLVKCIEESVFLVYGVPQHIICDNGVQMRSRLFMNLCDRYHVKVRFTPFYHPQADPAERVNRVVKQLISTYIKDNHRHWDVNLASIACAIRTSKHETIGVTPYRANFGKEFRIRGDSFDTDLTDNEPIDVEQRLAQQQQLYTKIVERIRNTHDRNKRTYDLRRRHVTYEIGDQVWRKNKSISDATKDYSAKLAPRFLGPFTIDRKVGYLTYALRDADRKPAGLWHVQDLKPYVEPEDHG</sequence>
<dbReference type="CDD" id="cd09274">
    <property type="entry name" value="RNase_HI_RT_Ty3"/>
    <property type="match status" value="1"/>
</dbReference>
<dbReference type="InterPro" id="IPR043502">
    <property type="entry name" value="DNA/RNA_pol_sf"/>
</dbReference>
<dbReference type="GO" id="GO:0042575">
    <property type="term" value="C:DNA polymerase complex"/>
    <property type="evidence" value="ECO:0007669"/>
    <property type="project" value="UniProtKB-ARBA"/>
</dbReference>
<accession>A0A1Y1JVH7</accession>
<dbReference type="FunFam" id="3.30.70.270:FF:000020">
    <property type="entry name" value="Transposon Tf2-6 polyprotein-like Protein"/>
    <property type="match status" value="1"/>
</dbReference>
<organism evidence="11">
    <name type="scientific">Photinus pyralis</name>
    <name type="common">Common eastern firefly</name>
    <name type="synonym">Lampyris pyralis</name>
    <dbReference type="NCBI Taxonomy" id="7054"/>
    <lineage>
        <taxon>Eukaryota</taxon>
        <taxon>Metazoa</taxon>
        <taxon>Ecdysozoa</taxon>
        <taxon>Arthropoda</taxon>
        <taxon>Hexapoda</taxon>
        <taxon>Insecta</taxon>
        <taxon>Pterygota</taxon>
        <taxon>Neoptera</taxon>
        <taxon>Endopterygota</taxon>
        <taxon>Coleoptera</taxon>
        <taxon>Polyphaga</taxon>
        <taxon>Elateriformia</taxon>
        <taxon>Elateroidea</taxon>
        <taxon>Lampyridae</taxon>
        <taxon>Lampyrinae</taxon>
        <taxon>Photinus</taxon>
    </lineage>
</organism>
<dbReference type="PROSITE" id="PS50994">
    <property type="entry name" value="INTEGRASE"/>
    <property type="match status" value="1"/>
</dbReference>
<dbReference type="GO" id="GO:0004519">
    <property type="term" value="F:endonuclease activity"/>
    <property type="evidence" value="ECO:0007669"/>
    <property type="project" value="UniProtKB-KW"/>
</dbReference>
<dbReference type="InterPro" id="IPR000477">
    <property type="entry name" value="RT_dom"/>
</dbReference>
<dbReference type="FunFam" id="1.10.340.70:FF:000001">
    <property type="entry name" value="Retrovirus-related Pol polyprotein from transposon gypsy-like Protein"/>
    <property type="match status" value="1"/>
</dbReference>
<keyword evidence="4" id="KW-0548">Nucleotidyltransferase</keyword>
<evidence type="ECO:0000256" key="7">
    <source>
        <dbReference type="ARBA" id="ARBA00022801"/>
    </source>
</evidence>
<dbReference type="PANTHER" id="PTHR37984:SF5">
    <property type="entry name" value="PROTEIN NYNRIN-LIKE"/>
    <property type="match status" value="1"/>
</dbReference>
<dbReference type="Pfam" id="PF08284">
    <property type="entry name" value="RVP_2"/>
    <property type="match status" value="1"/>
</dbReference>
<dbReference type="Gene3D" id="3.10.20.370">
    <property type="match status" value="1"/>
</dbReference>
<dbReference type="Pfam" id="PF17921">
    <property type="entry name" value="Integrase_H2C2"/>
    <property type="match status" value="1"/>
</dbReference>
<dbReference type="Gene3D" id="2.40.70.10">
    <property type="entry name" value="Acid Proteases"/>
    <property type="match status" value="1"/>
</dbReference>
<evidence type="ECO:0000259" key="9">
    <source>
        <dbReference type="PROSITE" id="PS50878"/>
    </source>
</evidence>
<dbReference type="InterPro" id="IPR021109">
    <property type="entry name" value="Peptidase_aspartic_dom_sf"/>
</dbReference>
<dbReference type="InterPro" id="IPR001969">
    <property type="entry name" value="Aspartic_peptidase_AS"/>
</dbReference>
<evidence type="ECO:0000256" key="4">
    <source>
        <dbReference type="ARBA" id="ARBA00022695"/>
    </source>
</evidence>
<dbReference type="PANTHER" id="PTHR37984">
    <property type="entry name" value="PROTEIN CBG26694"/>
    <property type="match status" value="1"/>
</dbReference>
<dbReference type="AlphaFoldDB" id="A0A1Y1JVH7"/>
<dbReference type="FunFam" id="3.30.420.10:FF:000032">
    <property type="entry name" value="Retrovirus-related Pol polyprotein from transposon 297-like Protein"/>
    <property type="match status" value="1"/>
</dbReference>